<dbReference type="Gene3D" id="3.60.21.10">
    <property type="match status" value="1"/>
</dbReference>
<evidence type="ECO:0000256" key="6">
    <source>
        <dbReference type="ARBA" id="ARBA00023211"/>
    </source>
</evidence>
<keyword evidence="6" id="KW-0464">Manganese</keyword>
<dbReference type="RefSeq" id="WP_060935703.1">
    <property type="nucleotide sequence ID" value="NZ_KQ960453.1"/>
</dbReference>
<dbReference type="InterPro" id="IPR043461">
    <property type="entry name" value="LpxH-like"/>
</dbReference>
<evidence type="ECO:0000259" key="7">
    <source>
        <dbReference type="Pfam" id="PF00149"/>
    </source>
</evidence>
<evidence type="ECO:0000256" key="3">
    <source>
        <dbReference type="ARBA" id="ARBA00022723"/>
    </source>
</evidence>
<evidence type="ECO:0000256" key="1">
    <source>
        <dbReference type="ARBA" id="ARBA00022475"/>
    </source>
</evidence>
<reference evidence="9" key="1">
    <citation type="submission" date="2016-01" db="EMBL/GenBank/DDBJ databases">
        <authorList>
            <person name="Mitreva M."/>
            <person name="Pepin K.H."/>
            <person name="Mihindukulasuriya K.A."/>
            <person name="Fulton R."/>
            <person name="Fronick C."/>
            <person name="O'Laughlin M."/>
            <person name="Miner T."/>
            <person name="Herter B."/>
            <person name="Rosa B.A."/>
            <person name="Cordes M."/>
            <person name="Tomlinson C."/>
            <person name="Wollam A."/>
            <person name="Palsikar V.B."/>
            <person name="Mardis E.R."/>
            <person name="Wilson R.K."/>
        </authorList>
    </citation>
    <scope>NUCLEOTIDE SEQUENCE [LARGE SCALE GENOMIC DNA]</scope>
    <source>
        <strain evidence="9">KA00683</strain>
    </source>
</reference>
<proteinExistence type="predicted"/>
<sequence>MSERKKVFFTSDAHLGSGYHADPRAVEQRLVRWLRSIEDEARAVYFLGDMFDYWFEYRAVVPRGHVRFLGQVAEMSDRGIEIHFFAGNHDVWFADYMQTELGAQVHHHAEVIELDGKTFRLAHGDEEYCGYRRMDKFLYRLFRCRLAQVLYAAVHPRWTVGFALSCSLRSRKKGLKRATLGEVPHAYQNDYFDVEKEWLVRWTKAYAAEHPEIDYYLFGHRHLLIDLALRGDKRIVILGDWLQYNSFAVWDGTSLFVDQFIEDEA</sequence>
<dbReference type="GO" id="GO:0009245">
    <property type="term" value="P:lipid A biosynthetic process"/>
    <property type="evidence" value="ECO:0007669"/>
    <property type="project" value="TreeGrafter"/>
</dbReference>
<feature type="domain" description="Calcineurin-like phosphoesterase" evidence="7">
    <location>
        <begin position="6"/>
        <end position="222"/>
    </location>
</feature>
<dbReference type="PATRIC" id="fig|322095.3.peg.1514"/>
<evidence type="ECO:0000313" key="8">
    <source>
        <dbReference type="EMBL" id="KXB75089.1"/>
    </source>
</evidence>
<evidence type="ECO:0000313" key="9">
    <source>
        <dbReference type="Proteomes" id="UP000070224"/>
    </source>
</evidence>
<dbReference type="AlphaFoldDB" id="A0A134B571"/>
<keyword evidence="5" id="KW-0472">Membrane</keyword>
<dbReference type="InterPro" id="IPR004843">
    <property type="entry name" value="Calcineurin-like_PHP"/>
</dbReference>
<keyword evidence="1" id="KW-1003">Cell membrane</keyword>
<evidence type="ECO:0000256" key="5">
    <source>
        <dbReference type="ARBA" id="ARBA00023136"/>
    </source>
</evidence>
<dbReference type="GO" id="GO:0016020">
    <property type="term" value="C:membrane"/>
    <property type="evidence" value="ECO:0007669"/>
    <property type="project" value="GOC"/>
</dbReference>
<evidence type="ECO:0000256" key="2">
    <source>
        <dbReference type="ARBA" id="ARBA00022519"/>
    </source>
</evidence>
<keyword evidence="4" id="KW-0378">Hydrolase</keyword>
<dbReference type="GO" id="GO:0046872">
    <property type="term" value="F:metal ion binding"/>
    <property type="evidence" value="ECO:0007669"/>
    <property type="project" value="UniProtKB-KW"/>
</dbReference>
<dbReference type="GO" id="GO:0008758">
    <property type="term" value="F:UDP-2,3-diacylglucosamine hydrolase activity"/>
    <property type="evidence" value="ECO:0007669"/>
    <property type="project" value="TreeGrafter"/>
</dbReference>
<organism evidence="8 9">
    <name type="scientific">Porphyromonas somerae</name>
    <dbReference type="NCBI Taxonomy" id="322095"/>
    <lineage>
        <taxon>Bacteria</taxon>
        <taxon>Pseudomonadati</taxon>
        <taxon>Bacteroidota</taxon>
        <taxon>Bacteroidia</taxon>
        <taxon>Bacteroidales</taxon>
        <taxon>Porphyromonadaceae</taxon>
        <taxon>Porphyromonas</taxon>
    </lineage>
</organism>
<dbReference type="InterPro" id="IPR029052">
    <property type="entry name" value="Metallo-depent_PP-like"/>
</dbReference>
<dbReference type="PANTHER" id="PTHR34990:SF1">
    <property type="entry name" value="UDP-2,3-DIACYLGLUCOSAMINE HYDROLASE"/>
    <property type="match status" value="1"/>
</dbReference>
<dbReference type="EMBL" id="LSDK01000098">
    <property type="protein sequence ID" value="KXB75089.1"/>
    <property type="molecule type" value="Genomic_DNA"/>
</dbReference>
<dbReference type="Proteomes" id="UP000070224">
    <property type="component" value="Unassembled WGS sequence"/>
</dbReference>
<protein>
    <submittedName>
        <fullName evidence="8">Ser/Thr phosphatase family protein</fullName>
    </submittedName>
</protein>
<dbReference type="Pfam" id="PF00149">
    <property type="entry name" value="Metallophos"/>
    <property type="match status" value="1"/>
</dbReference>
<dbReference type="STRING" id="322095.HMPREF3185_01538"/>
<dbReference type="SUPFAM" id="SSF56300">
    <property type="entry name" value="Metallo-dependent phosphatases"/>
    <property type="match status" value="1"/>
</dbReference>
<dbReference type="CDD" id="cd07398">
    <property type="entry name" value="MPP_YbbF-LpxH"/>
    <property type="match status" value="1"/>
</dbReference>
<keyword evidence="9" id="KW-1185">Reference proteome</keyword>
<evidence type="ECO:0000256" key="4">
    <source>
        <dbReference type="ARBA" id="ARBA00022801"/>
    </source>
</evidence>
<dbReference type="PANTHER" id="PTHR34990">
    <property type="entry name" value="UDP-2,3-DIACYLGLUCOSAMINE HYDROLASE-RELATED"/>
    <property type="match status" value="1"/>
</dbReference>
<keyword evidence="3" id="KW-0479">Metal-binding</keyword>
<accession>A0A134B571</accession>
<name>A0A134B571_9PORP</name>
<keyword evidence="2" id="KW-0997">Cell inner membrane</keyword>
<comment type="caution">
    <text evidence="8">The sequence shown here is derived from an EMBL/GenBank/DDBJ whole genome shotgun (WGS) entry which is preliminary data.</text>
</comment>
<gene>
    <name evidence="8" type="ORF">HMPREF3185_01538</name>
</gene>
<dbReference type="OrthoDB" id="9802481at2"/>